<dbReference type="AlphaFoldDB" id="A0A147IR24"/>
<evidence type="ECO:0000313" key="2">
    <source>
        <dbReference type="Proteomes" id="UP000073923"/>
    </source>
</evidence>
<dbReference type="Proteomes" id="UP000073923">
    <property type="component" value="Unassembled WGS sequence"/>
</dbReference>
<proteinExistence type="predicted"/>
<name>A0A147IR24_9SPHN</name>
<accession>A0A147IR24</accession>
<sequence length="75" mass="7861">MTARHGSSTADTRVELGAIIGTVQVEIGVTDGDGDGLAHFGLSRCGRKQRSRNGGCRKLLHLGVLLHRIVPVTAA</sequence>
<protein>
    <submittedName>
        <fullName evidence="1">Uncharacterized protein</fullName>
    </submittedName>
</protein>
<dbReference type="EMBL" id="LDTF01000051">
    <property type="protein sequence ID" value="KTT97884.1"/>
    <property type="molecule type" value="Genomic_DNA"/>
</dbReference>
<reference evidence="1 2" key="1">
    <citation type="journal article" date="2016" name="Front. Microbiol.">
        <title>Genomic Resource of Rice Seed Associated Bacteria.</title>
        <authorList>
            <person name="Midha S."/>
            <person name="Bansal K."/>
            <person name="Sharma S."/>
            <person name="Kumar N."/>
            <person name="Patil P.P."/>
            <person name="Chaudhry V."/>
            <person name="Patil P.B."/>
        </authorList>
    </citation>
    <scope>NUCLEOTIDE SEQUENCE [LARGE SCALE GENOMIC DNA]</scope>
    <source>
        <strain evidence="1 2">NS355</strain>
    </source>
</reference>
<gene>
    <name evidence="1" type="ORF">NS355_10410</name>
</gene>
<comment type="caution">
    <text evidence="1">The sequence shown here is derived from an EMBL/GenBank/DDBJ whole genome shotgun (WGS) entry which is preliminary data.</text>
</comment>
<organism evidence="1 2">
    <name type="scientific">Sphingomonas yabuuchiae</name>
    <dbReference type="NCBI Taxonomy" id="172044"/>
    <lineage>
        <taxon>Bacteria</taxon>
        <taxon>Pseudomonadati</taxon>
        <taxon>Pseudomonadota</taxon>
        <taxon>Alphaproteobacteria</taxon>
        <taxon>Sphingomonadales</taxon>
        <taxon>Sphingomonadaceae</taxon>
        <taxon>Sphingomonas</taxon>
    </lineage>
</organism>
<evidence type="ECO:0000313" key="1">
    <source>
        <dbReference type="EMBL" id="KTT97884.1"/>
    </source>
</evidence>